<protein>
    <recommendedName>
        <fullName evidence="3">Lipoprotein</fullName>
    </recommendedName>
</protein>
<dbReference type="PROSITE" id="PS51257">
    <property type="entry name" value="PROKAR_LIPOPROTEIN"/>
    <property type="match status" value="1"/>
</dbReference>
<dbReference type="AlphaFoldDB" id="A0A839AMM4"/>
<organism evidence="1 2">
    <name type="scientific">Tenacibaculum pelagium</name>
    <dbReference type="NCBI Taxonomy" id="2759527"/>
    <lineage>
        <taxon>Bacteria</taxon>
        <taxon>Pseudomonadati</taxon>
        <taxon>Bacteroidota</taxon>
        <taxon>Flavobacteriia</taxon>
        <taxon>Flavobacteriales</taxon>
        <taxon>Flavobacteriaceae</taxon>
        <taxon>Tenacibaculum</taxon>
    </lineage>
</organism>
<dbReference type="Proteomes" id="UP000563906">
    <property type="component" value="Unassembled WGS sequence"/>
</dbReference>
<evidence type="ECO:0000313" key="1">
    <source>
        <dbReference type="EMBL" id="MBA6156335.1"/>
    </source>
</evidence>
<evidence type="ECO:0008006" key="3">
    <source>
        <dbReference type="Google" id="ProtNLM"/>
    </source>
</evidence>
<dbReference type="EMBL" id="JACGLS010000003">
    <property type="protein sequence ID" value="MBA6156335.1"/>
    <property type="molecule type" value="Genomic_DNA"/>
</dbReference>
<reference evidence="1 2" key="1">
    <citation type="submission" date="2020-07" db="EMBL/GenBank/DDBJ databases">
        <title>Bacterium isolated from marine sediment.</title>
        <authorList>
            <person name="Shang D."/>
            <person name="Du Z.-J."/>
        </authorList>
    </citation>
    <scope>NUCLEOTIDE SEQUENCE [LARGE SCALE GENOMIC DNA]</scope>
    <source>
        <strain evidence="1 2">S7007</strain>
    </source>
</reference>
<sequence length="151" mass="15878">MKKVILSVLVVGALLATSCKKEKEATKDAAKDVVEAADKAVDATKDAATKVVTDAEAAVDKAVDAVKSAIEGVTIPEFKDPKVGEYLQTYSTYAKDYIEAKGDVLKNAELAKKGVELAAKGKEIVSTLDAEGVKKFNSVMSALQSKMAPAK</sequence>
<keyword evidence="2" id="KW-1185">Reference proteome</keyword>
<name>A0A839AMM4_9FLAO</name>
<dbReference type="RefSeq" id="WP_182124842.1">
    <property type="nucleotide sequence ID" value="NZ_JACGLS010000003.1"/>
</dbReference>
<comment type="caution">
    <text evidence="1">The sequence shown here is derived from an EMBL/GenBank/DDBJ whole genome shotgun (WGS) entry which is preliminary data.</text>
</comment>
<proteinExistence type="predicted"/>
<accession>A0A839AMM4</accession>
<gene>
    <name evidence="1" type="ORF">H3Z83_07390</name>
</gene>
<evidence type="ECO:0000313" key="2">
    <source>
        <dbReference type="Proteomes" id="UP000563906"/>
    </source>
</evidence>